<dbReference type="EMBL" id="AUPC02000173">
    <property type="protein sequence ID" value="POG67315.1"/>
    <property type="molecule type" value="Genomic_DNA"/>
</dbReference>
<evidence type="ECO:0000313" key="3">
    <source>
        <dbReference type="Proteomes" id="UP000018888"/>
    </source>
</evidence>
<protein>
    <submittedName>
        <fullName evidence="2">Uncharacterized protein</fullName>
    </submittedName>
</protein>
<evidence type="ECO:0000313" key="2">
    <source>
        <dbReference type="EMBL" id="POG67315.1"/>
    </source>
</evidence>
<name>A0A2P4PPK6_RHIID</name>
<keyword evidence="1" id="KW-0812">Transmembrane</keyword>
<accession>A0A2P4PPK6</accession>
<feature type="transmembrane region" description="Helical" evidence="1">
    <location>
        <begin position="12"/>
        <end position="35"/>
    </location>
</feature>
<gene>
    <name evidence="2" type="ORF">GLOIN_2v1481674</name>
</gene>
<dbReference type="Proteomes" id="UP000018888">
    <property type="component" value="Unassembled WGS sequence"/>
</dbReference>
<evidence type="ECO:0000256" key="1">
    <source>
        <dbReference type="SAM" id="Phobius"/>
    </source>
</evidence>
<dbReference type="VEuPathDB" id="FungiDB:RhiirFUN_025424"/>
<comment type="caution">
    <text evidence="2">The sequence shown here is derived from an EMBL/GenBank/DDBJ whole genome shotgun (WGS) entry which is preliminary data.</text>
</comment>
<feature type="transmembrane region" description="Helical" evidence="1">
    <location>
        <begin position="257"/>
        <end position="279"/>
    </location>
</feature>
<proteinExistence type="predicted"/>
<dbReference type="AlphaFoldDB" id="A0A2P4PPK6"/>
<organism evidence="2 3">
    <name type="scientific">Rhizophagus irregularis (strain DAOM 181602 / DAOM 197198 / MUCL 43194)</name>
    <name type="common">Arbuscular mycorrhizal fungus</name>
    <name type="synonym">Glomus intraradices</name>
    <dbReference type="NCBI Taxonomy" id="747089"/>
    <lineage>
        <taxon>Eukaryota</taxon>
        <taxon>Fungi</taxon>
        <taxon>Fungi incertae sedis</taxon>
        <taxon>Mucoromycota</taxon>
        <taxon>Glomeromycotina</taxon>
        <taxon>Glomeromycetes</taxon>
        <taxon>Glomerales</taxon>
        <taxon>Glomeraceae</taxon>
        <taxon>Rhizophagus</taxon>
    </lineage>
</organism>
<sequence length="676" mass="79274">MRIMRSESTCLHLFRYLLYLLLIIAYLLYLCYLIYNIVNDKPNLKIDQIFLNEVEIPDIAICGTKELKILRCDLKANHVVAEKIDGCNNYILPNVTDYGVFRKNCLTFKVNKTIKFTKPDSGIAGYDQIGFYYYDNVTIAEADFNPVTNPNKAISQMDKATLSELKLQLNFIAGMIRFAAVVKFKTSTYRSILPGDSRAIFGFEPNYHVTSKIENFYNYFPFNNNSNVIPAGTTGYFSVAAGSFTQEQTSEERSNTVLSAIAAAGGASGTTAAILIFFFGDFRLKPRGFAHTFHNFIQNSLSFIKRSRFYPEPELKFSGKDKKVLEDEFEKIRHAIYHHLLYQGNMDSKMNKDQKWSINRLGNKINILFNHWILDAENIKKEFEKYDNDRNRLEFSSINEEDKRLLNDEIDKIRHVIDVYTLGKKEDPKKIAAYKYERELKFSDNTISDDDQKLLNDEFRKIRELIDNHLLNQPNIEKIFNAYNSLRKNVFPIDIRDIDEGNTLQNNNLPEDMDVDKKLLNDVFHQISHVIFRHLLDIPEDEILFNKYKETVETSSFSTEMNDNDKKLIVNEFNRIKHVINSHLFNGRKILKIFKEYREKQELGFSNQMSENNKKLLNDKFREIRDIIDEFLLNKPHTYIRFSDRMDEEDRESLNNVLYNIRNDIDYIDKYVLDKV</sequence>
<keyword evidence="1" id="KW-0472">Membrane</keyword>
<keyword evidence="3" id="KW-1185">Reference proteome</keyword>
<reference evidence="2 3" key="2">
    <citation type="journal article" date="2018" name="New Phytol.">
        <title>High intraspecific genome diversity in the model arbuscular mycorrhizal symbiont Rhizophagus irregularis.</title>
        <authorList>
            <person name="Chen E.C.H."/>
            <person name="Morin E."/>
            <person name="Beaudet D."/>
            <person name="Noel J."/>
            <person name="Yildirir G."/>
            <person name="Ndikumana S."/>
            <person name="Charron P."/>
            <person name="St-Onge C."/>
            <person name="Giorgi J."/>
            <person name="Kruger M."/>
            <person name="Marton T."/>
            <person name="Ropars J."/>
            <person name="Grigoriev I.V."/>
            <person name="Hainaut M."/>
            <person name="Henrissat B."/>
            <person name="Roux C."/>
            <person name="Martin F."/>
            <person name="Corradi N."/>
        </authorList>
    </citation>
    <scope>NUCLEOTIDE SEQUENCE [LARGE SCALE GENOMIC DNA]</scope>
    <source>
        <strain evidence="2 3">DAOM 197198</strain>
    </source>
</reference>
<reference evidence="2 3" key="1">
    <citation type="journal article" date="2013" name="Proc. Natl. Acad. Sci. U.S.A.">
        <title>Genome of an arbuscular mycorrhizal fungus provides insight into the oldest plant symbiosis.</title>
        <authorList>
            <person name="Tisserant E."/>
            <person name="Malbreil M."/>
            <person name="Kuo A."/>
            <person name="Kohler A."/>
            <person name="Symeonidi A."/>
            <person name="Balestrini R."/>
            <person name="Charron P."/>
            <person name="Duensing N."/>
            <person name="Frei Dit Frey N."/>
            <person name="Gianinazzi-Pearson V."/>
            <person name="Gilbert L.B."/>
            <person name="Handa Y."/>
            <person name="Herr J.R."/>
            <person name="Hijri M."/>
            <person name="Koul R."/>
            <person name="Kawaguchi M."/>
            <person name="Krajinski F."/>
            <person name="Lammers P.J."/>
            <person name="Masclaux F.G."/>
            <person name="Murat C."/>
            <person name="Morin E."/>
            <person name="Ndikumana S."/>
            <person name="Pagni M."/>
            <person name="Petitpierre D."/>
            <person name="Requena N."/>
            <person name="Rosikiewicz P."/>
            <person name="Riley R."/>
            <person name="Saito K."/>
            <person name="San Clemente H."/>
            <person name="Shapiro H."/>
            <person name="van Tuinen D."/>
            <person name="Becard G."/>
            <person name="Bonfante P."/>
            <person name="Paszkowski U."/>
            <person name="Shachar-Hill Y.Y."/>
            <person name="Tuskan G.A."/>
            <person name="Young P.W."/>
            <person name="Sanders I.R."/>
            <person name="Henrissat B."/>
            <person name="Rensing S.A."/>
            <person name="Grigoriev I.V."/>
            <person name="Corradi N."/>
            <person name="Roux C."/>
            <person name="Martin F."/>
        </authorList>
    </citation>
    <scope>NUCLEOTIDE SEQUENCE [LARGE SCALE GENOMIC DNA]</scope>
    <source>
        <strain evidence="2 3">DAOM 197198</strain>
    </source>
</reference>
<keyword evidence="1" id="KW-1133">Transmembrane helix</keyword>